<name>U5BZW2_9BACT</name>
<proteinExistence type="predicted"/>
<keyword evidence="1" id="KW-1133">Transmembrane helix</keyword>
<dbReference type="AlphaFoldDB" id="U5BZW2"/>
<gene>
    <name evidence="2" type="ORF">P872_09460</name>
</gene>
<organism evidence="2 3">
    <name type="scientific">Rhodonellum psychrophilum GCM71 = DSM 17998</name>
    <dbReference type="NCBI Taxonomy" id="1123057"/>
    <lineage>
        <taxon>Bacteria</taxon>
        <taxon>Pseudomonadati</taxon>
        <taxon>Bacteroidota</taxon>
        <taxon>Cytophagia</taxon>
        <taxon>Cytophagales</taxon>
        <taxon>Cytophagaceae</taxon>
        <taxon>Rhodonellum</taxon>
    </lineage>
</organism>
<dbReference type="Proteomes" id="UP000016843">
    <property type="component" value="Unassembled WGS sequence"/>
</dbReference>
<evidence type="ECO:0000256" key="1">
    <source>
        <dbReference type="SAM" id="Phobius"/>
    </source>
</evidence>
<evidence type="ECO:0000313" key="3">
    <source>
        <dbReference type="Proteomes" id="UP000016843"/>
    </source>
</evidence>
<keyword evidence="1" id="KW-0472">Membrane</keyword>
<accession>U5BZW2</accession>
<keyword evidence="1" id="KW-0812">Transmembrane</keyword>
<evidence type="ECO:0000313" key="2">
    <source>
        <dbReference type="EMBL" id="ERM81437.1"/>
    </source>
</evidence>
<sequence length="31" mass="3434">MIFADKKPIIHGLGVLGYALLINFLIFTDSI</sequence>
<feature type="transmembrane region" description="Helical" evidence="1">
    <location>
        <begin position="9"/>
        <end position="27"/>
    </location>
</feature>
<keyword evidence="3" id="KW-1185">Reference proteome</keyword>
<dbReference type="EMBL" id="AWXR01000051">
    <property type="protein sequence ID" value="ERM81437.1"/>
    <property type="molecule type" value="Genomic_DNA"/>
</dbReference>
<protein>
    <submittedName>
        <fullName evidence="2">Uncharacterized protein</fullName>
    </submittedName>
</protein>
<comment type="caution">
    <text evidence="2">The sequence shown here is derived from an EMBL/GenBank/DDBJ whole genome shotgun (WGS) entry which is preliminary data.</text>
</comment>
<reference evidence="2 3" key="1">
    <citation type="journal article" date="2013" name="Genome Announc.">
        <title>Draft Genome Sequence of the Psychrophilic and Alkaliphilic Rhodonellum psychrophilum Strain GCM71T.</title>
        <authorList>
            <person name="Hauptmann A.L."/>
            <person name="Glaring M.A."/>
            <person name="Hallin P.F."/>
            <person name="Prieme A."/>
            <person name="Stougaard P."/>
        </authorList>
    </citation>
    <scope>NUCLEOTIDE SEQUENCE [LARGE SCALE GENOMIC DNA]</scope>
    <source>
        <strain evidence="2 3">GCM71</strain>
    </source>
</reference>